<organism evidence="2 3">
    <name type="scientific">Nocardia fusca</name>
    <dbReference type="NCBI Taxonomy" id="941183"/>
    <lineage>
        <taxon>Bacteria</taxon>
        <taxon>Bacillati</taxon>
        <taxon>Actinomycetota</taxon>
        <taxon>Actinomycetes</taxon>
        <taxon>Mycobacteriales</taxon>
        <taxon>Nocardiaceae</taxon>
        <taxon>Nocardia</taxon>
    </lineage>
</organism>
<evidence type="ECO:0000313" key="2">
    <source>
        <dbReference type="EMBL" id="MEV0367321.1"/>
    </source>
</evidence>
<protein>
    <submittedName>
        <fullName evidence="2">Class I SAM-dependent methyltransferase</fullName>
        <ecNumber evidence="2">2.1.-.-</ecNumber>
    </submittedName>
</protein>
<evidence type="ECO:0000259" key="1">
    <source>
        <dbReference type="Pfam" id="PF13649"/>
    </source>
</evidence>
<dbReference type="EC" id="2.1.-.-" evidence="2"/>
<dbReference type="RefSeq" id="WP_357986672.1">
    <property type="nucleotide sequence ID" value="NZ_JBFAIH010000028.1"/>
</dbReference>
<feature type="domain" description="Methyltransferase" evidence="1">
    <location>
        <begin position="37"/>
        <end position="132"/>
    </location>
</feature>
<keyword evidence="2" id="KW-0808">Transferase</keyword>
<evidence type="ECO:0000313" key="3">
    <source>
        <dbReference type="Proteomes" id="UP001551658"/>
    </source>
</evidence>
<dbReference type="SUPFAM" id="SSF53335">
    <property type="entry name" value="S-adenosyl-L-methionine-dependent methyltransferases"/>
    <property type="match status" value="1"/>
</dbReference>
<dbReference type="InterPro" id="IPR041698">
    <property type="entry name" value="Methyltransf_25"/>
</dbReference>
<dbReference type="Proteomes" id="UP001551658">
    <property type="component" value="Unassembled WGS sequence"/>
</dbReference>
<dbReference type="GO" id="GO:0032259">
    <property type="term" value="P:methylation"/>
    <property type="evidence" value="ECO:0007669"/>
    <property type="project" value="UniProtKB-KW"/>
</dbReference>
<sequence>MNWDEAFADRYDEWSAGMTTDIAFYVELAGRADGPLVELAIGDGRVAIPVARATGEPVIGLDTSPRMLEQAMIRAAQAGVRLELREADMRDLQLDRPAALIYCPFRALLHLSTWADRRRVFERVATCLRPGGRFAWNAFVFDHHTAARLDGTRQLGPVPHAIRYSTGDNRIDLIRDDGAVSSMWWATKNEWLGLLDVAGLELEALHGGFTGEPFTEDSREYVFTARRPLDA</sequence>
<keyword evidence="3" id="KW-1185">Reference proteome</keyword>
<dbReference type="EMBL" id="JBFAIH010000028">
    <property type="protein sequence ID" value="MEV0367321.1"/>
    <property type="molecule type" value="Genomic_DNA"/>
</dbReference>
<comment type="caution">
    <text evidence="2">The sequence shown here is derived from an EMBL/GenBank/DDBJ whole genome shotgun (WGS) entry which is preliminary data.</text>
</comment>
<dbReference type="Pfam" id="PF13649">
    <property type="entry name" value="Methyltransf_25"/>
    <property type="match status" value="1"/>
</dbReference>
<dbReference type="CDD" id="cd02440">
    <property type="entry name" value="AdoMet_MTases"/>
    <property type="match status" value="1"/>
</dbReference>
<dbReference type="Gene3D" id="3.40.50.150">
    <property type="entry name" value="Vaccinia Virus protein VP39"/>
    <property type="match status" value="1"/>
</dbReference>
<gene>
    <name evidence="2" type="ORF">AB0H72_31990</name>
</gene>
<accession>A0ABV3FI26</accession>
<reference evidence="2 3" key="1">
    <citation type="submission" date="2024-06" db="EMBL/GenBank/DDBJ databases">
        <title>The Natural Products Discovery Center: Release of the First 8490 Sequenced Strains for Exploring Actinobacteria Biosynthetic Diversity.</title>
        <authorList>
            <person name="Kalkreuter E."/>
            <person name="Kautsar S.A."/>
            <person name="Yang D."/>
            <person name="Bader C.D."/>
            <person name="Teijaro C.N."/>
            <person name="Fluegel L."/>
            <person name="Davis C.M."/>
            <person name="Simpson J.R."/>
            <person name="Lauterbach L."/>
            <person name="Steele A.D."/>
            <person name="Gui C."/>
            <person name="Meng S."/>
            <person name="Li G."/>
            <person name="Viehrig K."/>
            <person name="Ye F."/>
            <person name="Su P."/>
            <person name="Kiefer A.F."/>
            <person name="Nichols A."/>
            <person name="Cepeda A.J."/>
            <person name="Yan W."/>
            <person name="Fan B."/>
            <person name="Jiang Y."/>
            <person name="Adhikari A."/>
            <person name="Zheng C.-J."/>
            <person name="Schuster L."/>
            <person name="Cowan T.M."/>
            <person name="Smanski M.J."/>
            <person name="Chevrette M.G."/>
            <person name="De Carvalho L.P.S."/>
            <person name="Shen B."/>
        </authorList>
    </citation>
    <scope>NUCLEOTIDE SEQUENCE [LARGE SCALE GENOMIC DNA]</scope>
    <source>
        <strain evidence="2 3">NPDC050671</strain>
    </source>
</reference>
<dbReference type="GO" id="GO:0008168">
    <property type="term" value="F:methyltransferase activity"/>
    <property type="evidence" value="ECO:0007669"/>
    <property type="project" value="UniProtKB-KW"/>
</dbReference>
<name>A0ABV3FI26_9NOCA</name>
<proteinExistence type="predicted"/>
<keyword evidence="2" id="KW-0489">Methyltransferase</keyword>
<dbReference type="InterPro" id="IPR029063">
    <property type="entry name" value="SAM-dependent_MTases_sf"/>
</dbReference>